<sequence length="129" mass="14380">MISAYIDMYGRGSGRQECIRAERCAGVRVAAPPAQVGVYNGAPALSVYLPAAPRWDVPESPIGRLTCAEYIFASARAKYATDAVDVTSRQMLHAREIHFIYTPHTHHKWNKITHDSGSIERLGRRSRIN</sequence>
<proteinExistence type="predicted"/>
<evidence type="ECO:0000313" key="2">
    <source>
        <dbReference type="Proteomes" id="UP000478052"/>
    </source>
</evidence>
<name>A0A6G0YHD5_APHCR</name>
<dbReference type="AlphaFoldDB" id="A0A6G0YHD5"/>
<dbReference type="Proteomes" id="UP000478052">
    <property type="component" value="Unassembled WGS sequence"/>
</dbReference>
<keyword evidence="2" id="KW-1185">Reference proteome</keyword>
<dbReference type="EMBL" id="VUJU01004026">
    <property type="protein sequence ID" value="KAF0755761.1"/>
    <property type="molecule type" value="Genomic_DNA"/>
</dbReference>
<accession>A0A6G0YHD5</accession>
<evidence type="ECO:0000313" key="1">
    <source>
        <dbReference type="EMBL" id="KAF0755761.1"/>
    </source>
</evidence>
<gene>
    <name evidence="1" type="ORF">FWK35_00029131</name>
</gene>
<protein>
    <submittedName>
        <fullName evidence="1">Uncharacterized protein</fullName>
    </submittedName>
</protein>
<organism evidence="1 2">
    <name type="scientific">Aphis craccivora</name>
    <name type="common">Cowpea aphid</name>
    <dbReference type="NCBI Taxonomy" id="307492"/>
    <lineage>
        <taxon>Eukaryota</taxon>
        <taxon>Metazoa</taxon>
        <taxon>Ecdysozoa</taxon>
        <taxon>Arthropoda</taxon>
        <taxon>Hexapoda</taxon>
        <taxon>Insecta</taxon>
        <taxon>Pterygota</taxon>
        <taxon>Neoptera</taxon>
        <taxon>Paraneoptera</taxon>
        <taxon>Hemiptera</taxon>
        <taxon>Sternorrhyncha</taxon>
        <taxon>Aphidomorpha</taxon>
        <taxon>Aphidoidea</taxon>
        <taxon>Aphididae</taxon>
        <taxon>Aphidini</taxon>
        <taxon>Aphis</taxon>
        <taxon>Aphis</taxon>
    </lineage>
</organism>
<reference evidence="1 2" key="1">
    <citation type="submission" date="2019-08" db="EMBL/GenBank/DDBJ databases">
        <title>Whole genome of Aphis craccivora.</title>
        <authorList>
            <person name="Voronova N.V."/>
            <person name="Shulinski R.S."/>
            <person name="Bandarenka Y.V."/>
            <person name="Zhorov D.G."/>
            <person name="Warner D."/>
        </authorList>
    </citation>
    <scope>NUCLEOTIDE SEQUENCE [LARGE SCALE GENOMIC DNA]</scope>
    <source>
        <strain evidence="1">180601</strain>
        <tissue evidence="1">Whole Body</tissue>
    </source>
</reference>
<comment type="caution">
    <text evidence="1">The sequence shown here is derived from an EMBL/GenBank/DDBJ whole genome shotgun (WGS) entry which is preliminary data.</text>
</comment>